<evidence type="ECO:0000256" key="1">
    <source>
        <dbReference type="SAM" id="SignalP"/>
    </source>
</evidence>
<proteinExistence type="predicted"/>
<dbReference type="PROSITE" id="PS51257">
    <property type="entry name" value="PROKAR_LIPOPROTEIN"/>
    <property type="match status" value="1"/>
</dbReference>
<evidence type="ECO:0000313" key="3">
    <source>
        <dbReference type="Proteomes" id="UP000242886"/>
    </source>
</evidence>
<dbReference type="Proteomes" id="UP000242886">
    <property type="component" value="Chromosome SDENCHOL"/>
</dbReference>
<feature type="chain" id="PRO_5031051401" description="Lipoprotein" evidence="1">
    <location>
        <begin position="19"/>
        <end position="313"/>
    </location>
</feature>
<protein>
    <recommendedName>
        <fullName evidence="4">Lipoprotein</fullName>
    </recommendedName>
</protein>
<dbReference type="RefSeq" id="WP_172955048.1">
    <property type="nucleotide sequence ID" value="NZ_LT837803.1"/>
</dbReference>
<feature type="signal peptide" evidence="1">
    <location>
        <begin position="1"/>
        <end position="18"/>
    </location>
</feature>
<keyword evidence="1" id="KW-0732">Signal</keyword>
<evidence type="ECO:0008006" key="4">
    <source>
        <dbReference type="Google" id="ProtNLM"/>
    </source>
</evidence>
<keyword evidence="3" id="KW-1185">Reference proteome</keyword>
<dbReference type="AlphaFoldDB" id="A0A7Z7HS87"/>
<gene>
    <name evidence="2" type="ORF">SDENCHOL_20458</name>
</gene>
<accession>A0A7Z7HS87</accession>
<reference evidence="2" key="1">
    <citation type="submission" date="2017-03" db="EMBL/GenBank/DDBJ databases">
        <authorList>
            <consortium name="AG Boll"/>
        </authorList>
    </citation>
    <scope>NUCLEOTIDE SEQUENCE [LARGE SCALE GENOMIC DNA]</scope>
    <source>
        <strain evidence="2">Chol</strain>
    </source>
</reference>
<name>A0A7Z7HS87_9PROT</name>
<dbReference type="EMBL" id="LT837803">
    <property type="protein sequence ID" value="SMB27751.1"/>
    <property type="molecule type" value="Genomic_DNA"/>
</dbReference>
<organism evidence="2 3">
    <name type="scientific">Sterolibacterium denitrificans</name>
    <dbReference type="NCBI Taxonomy" id="157592"/>
    <lineage>
        <taxon>Bacteria</taxon>
        <taxon>Pseudomonadati</taxon>
        <taxon>Pseudomonadota</taxon>
        <taxon>Betaproteobacteria</taxon>
        <taxon>Nitrosomonadales</taxon>
        <taxon>Sterolibacteriaceae</taxon>
        <taxon>Sterolibacterium</taxon>
    </lineage>
</organism>
<evidence type="ECO:0000313" key="2">
    <source>
        <dbReference type="EMBL" id="SMB27751.1"/>
    </source>
</evidence>
<sequence length="313" mass="34049">MNMSKLLGILLVTGALLAASGCAGNAKKVENGQPERNFNAPSLQVNADSKAREILAAIPQESLLERFETYDAAGRLIGYAALTDTTMGALVFVDGKLLGSLSKQHAQAFYICRGHVMAIAKRYWASEAGAWLETLLANVRPESAVLLEFTGRSTMQSIKSATENPLLGGLKAIIGMGTNPLKVISTLNNARDQYQASEQFADEEKGLSQLRPGMSEQRLVRVARPQDLLFVDGGMVLSYPSHRVDYFMAAGSIRVIQQPSFYFLSRTNAALFYAPGTRWTDCTAERWPQALSAEEIKEVAREAATESTAIPQP</sequence>